<evidence type="ECO:0000256" key="4">
    <source>
        <dbReference type="ARBA" id="ARBA00022837"/>
    </source>
</evidence>
<feature type="chain" id="PRO_5034196517" evidence="5">
    <location>
        <begin position="21"/>
        <end position="431"/>
    </location>
</feature>
<keyword evidence="3" id="KW-0378">Hydrolase</keyword>
<accession>A0A8E6B1B6</accession>
<organism evidence="7 8">
    <name type="scientific">Telmatocola sphagniphila</name>
    <dbReference type="NCBI Taxonomy" id="1123043"/>
    <lineage>
        <taxon>Bacteria</taxon>
        <taxon>Pseudomonadati</taxon>
        <taxon>Planctomycetota</taxon>
        <taxon>Planctomycetia</taxon>
        <taxon>Gemmatales</taxon>
        <taxon>Gemmataceae</taxon>
    </lineage>
</organism>
<evidence type="ECO:0000256" key="2">
    <source>
        <dbReference type="ARBA" id="ARBA00022723"/>
    </source>
</evidence>
<dbReference type="Pfam" id="PF00884">
    <property type="entry name" value="Sulfatase"/>
    <property type="match status" value="1"/>
</dbReference>
<reference evidence="7" key="1">
    <citation type="submission" date="2021-05" db="EMBL/GenBank/DDBJ databases">
        <title>Complete genome sequence of the cellulolytic planctomycete Telmatocola sphagniphila SP2T and characterization of the first cellulase from planctomycetes.</title>
        <authorList>
            <person name="Rakitin A.L."/>
            <person name="Beletsky A.V."/>
            <person name="Naumoff D.G."/>
            <person name="Kulichevskaya I.S."/>
            <person name="Mardanov A.V."/>
            <person name="Ravin N.V."/>
            <person name="Dedysh S.N."/>
        </authorList>
    </citation>
    <scope>NUCLEOTIDE SEQUENCE</scope>
    <source>
        <strain evidence="7">SP2T</strain>
    </source>
</reference>
<keyword evidence="4" id="KW-0106">Calcium</keyword>
<name>A0A8E6B1B6_9BACT</name>
<keyword evidence="5" id="KW-0732">Signal</keyword>
<dbReference type="PROSITE" id="PS00523">
    <property type="entry name" value="SULFATASE_1"/>
    <property type="match status" value="1"/>
</dbReference>
<dbReference type="Gene3D" id="3.30.1120.10">
    <property type="match status" value="1"/>
</dbReference>
<dbReference type="EMBL" id="CP074694">
    <property type="protein sequence ID" value="QVL29922.1"/>
    <property type="molecule type" value="Genomic_DNA"/>
</dbReference>
<feature type="signal peptide" evidence="5">
    <location>
        <begin position="1"/>
        <end position="20"/>
    </location>
</feature>
<dbReference type="AlphaFoldDB" id="A0A8E6B1B6"/>
<dbReference type="Gene3D" id="3.40.720.10">
    <property type="entry name" value="Alkaline Phosphatase, subunit A"/>
    <property type="match status" value="1"/>
</dbReference>
<gene>
    <name evidence="7" type="ORF">KIH39_13690</name>
</gene>
<dbReference type="InterPro" id="IPR017850">
    <property type="entry name" value="Alkaline_phosphatase_core_sf"/>
</dbReference>
<dbReference type="GO" id="GO:0004065">
    <property type="term" value="F:arylsulfatase activity"/>
    <property type="evidence" value="ECO:0007669"/>
    <property type="project" value="TreeGrafter"/>
</dbReference>
<protein>
    <submittedName>
        <fullName evidence="7">Sulfatase</fullName>
    </submittedName>
</protein>
<dbReference type="GO" id="GO:0046872">
    <property type="term" value="F:metal ion binding"/>
    <property type="evidence" value="ECO:0007669"/>
    <property type="project" value="UniProtKB-KW"/>
</dbReference>
<evidence type="ECO:0000259" key="6">
    <source>
        <dbReference type="Pfam" id="PF00884"/>
    </source>
</evidence>
<dbReference type="InterPro" id="IPR050738">
    <property type="entry name" value="Sulfatase"/>
</dbReference>
<dbReference type="InterPro" id="IPR000917">
    <property type="entry name" value="Sulfatase_N"/>
</dbReference>
<dbReference type="InterPro" id="IPR024607">
    <property type="entry name" value="Sulfatase_CS"/>
</dbReference>
<dbReference type="SUPFAM" id="SSF53649">
    <property type="entry name" value="Alkaline phosphatase-like"/>
    <property type="match status" value="1"/>
</dbReference>
<keyword evidence="2" id="KW-0479">Metal-binding</keyword>
<dbReference type="PANTHER" id="PTHR42693:SF53">
    <property type="entry name" value="ENDO-4-O-SULFATASE"/>
    <property type="match status" value="1"/>
</dbReference>
<dbReference type="PANTHER" id="PTHR42693">
    <property type="entry name" value="ARYLSULFATASE FAMILY MEMBER"/>
    <property type="match status" value="1"/>
</dbReference>
<keyword evidence="8" id="KW-1185">Reference proteome</keyword>
<feature type="domain" description="Sulfatase N-terminal" evidence="6">
    <location>
        <begin position="23"/>
        <end position="328"/>
    </location>
</feature>
<evidence type="ECO:0000313" key="8">
    <source>
        <dbReference type="Proteomes" id="UP000676194"/>
    </source>
</evidence>
<dbReference type="RefSeq" id="WP_213493804.1">
    <property type="nucleotide sequence ID" value="NZ_CP074694.1"/>
</dbReference>
<proteinExistence type="inferred from homology"/>
<evidence type="ECO:0000313" key="7">
    <source>
        <dbReference type="EMBL" id="QVL29922.1"/>
    </source>
</evidence>
<comment type="similarity">
    <text evidence="1">Belongs to the sulfatase family.</text>
</comment>
<dbReference type="KEGG" id="tsph:KIH39_13690"/>
<dbReference type="Proteomes" id="UP000676194">
    <property type="component" value="Chromosome"/>
</dbReference>
<evidence type="ECO:0000256" key="3">
    <source>
        <dbReference type="ARBA" id="ARBA00022801"/>
    </source>
</evidence>
<dbReference type="CDD" id="cd16144">
    <property type="entry name" value="ARS_like"/>
    <property type="match status" value="1"/>
</dbReference>
<evidence type="ECO:0000256" key="5">
    <source>
        <dbReference type="SAM" id="SignalP"/>
    </source>
</evidence>
<sequence length="431" mass="48315">MRSWVILTAFLFLGATQLQAAPPNVLLIVVDDLGYGDLGCYGSKEIKTPHLDQLAKQGVRLTDAYAAAPVCSPTRAALLTGRYPQKTGFEWVINYTEKDRGLLVADSVLAKNMKAAGYSTALYGKWHLGYKPQFGPNAHGFDDFFGFPGADLDYFSHKDALGDPGLYHNTELINEEGYLTDLLTKRAEQFLDKNAGKPFFMEVAYNAPHWPFQRPDKPDLNGKATYGPAHGTRADYVKIVERLDEGIGRVLKKLEDLKLADNTLVLFLNDNGGERLSDNTPLFHGKYSLWEGGIRVPCMVRWPGVVPSGKDSSLPVIAMDLTATILKNATGKIPENLDGEDIIPWISGKQEAKPRTLFWRLPRPNSRFGQRAVRYGNWKYIFDRESELLFDLANDIGERKNLAYQHPEILKEIREKLIKWETSLPALPSSK</sequence>
<evidence type="ECO:0000256" key="1">
    <source>
        <dbReference type="ARBA" id="ARBA00008779"/>
    </source>
</evidence>